<dbReference type="CDD" id="cd01949">
    <property type="entry name" value="GGDEF"/>
    <property type="match status" value="1"/>
</dbReference>
<dbReference type="InterPro" id="IPR000160">
    <property type="entry name" value="GGDEF_dom"/>
</dbReference>
<dbReference type="SUPFAM" id="SSF55073">
    <property type="entry name" value="Nucleotide cyclase"/>
    <property type="match status" value="1"/>
</dbReference>
<dbReference type="Gene3D" id="3.30.70.270">
    <property type="match status" value="1"/>
</dbReference>
<comment type="catalytic activity">
    <reaction evidence="4">
        <text>2 GTP = 3',3'-c-di-GMP + 2 diphosphate</text>
        <dbReference type="Rhea" id="RHEA:24898"/>
        <dbReference type="ChEBI" id="CHEBI:33019"/>
        <dbReference type="ChEBI" id="CHEBI:37565"/>
        <dbReference type="ChEBI" id="CHEBI:58805"/>
        <dbReference type="EC" id="2.7.7.65"/>
    </reaction>
</comment>
<dbReference type="PROSITE" id="PS50887">
    <property type="entry name" value="GGDEF"/>
    <property type="match status" value="1"/>
</dbReference>
<keyword evidence="7" id="KW-1185">Reference proteome</keyword>
<dbReference type="PANTHER" id="PTHR45138:SF9">
    <property type="entry name" value="DIGUANYLATE CYCLASE DGCM-RELATED"/>
    <property type="match status" value="1"/>
</dbReference>
<gene>
    <name evidence="6" type="ORF">SAMN05216576_102276</name>
</gene>
<dbReference type="AlphaFoldDB" id="A0A1G6KXM0"/>
<dbReference type="InterPro" id="IPR029787">
    <property type="entry name" value="Nucleotide_cyclase"/>
</dbReference>
<dbReference type="RefSeq" id="WP_055986736.1">
    <property type="nucleotide sequence ID" value="NZ_FMZQ01000002.1"/>
</dbReference>
<dbReference type="FunFam" id="3.30.70.270:FF:000001">
    <property type="entry name" value="Diguanylate cyclase domain protein"/>
    <property type="match status" value="1"/>
</dbReference>
<dbReference type="EC" id="2.7.7.65" evidence="3"/>
<evidence type="ECO:0000313" key="6">
    <source>
        <dbReference type="EMBL" id="SDC35832.1"/>
    </source>
</evidence>
<dbReference type="InterPro" id="IPR050469">
    <property type="entry name" value="Diguanylate_Cyclase"/>
</dbReference>
<name>A0A1G6KXM0_9GAMM</name>
<dbReference type="GO" id="GO:0052621">
    <property type="term" value="F:diguanylate cyclase activity"/>
    <property type="evidence" value="ECO:0007669"/>
    <property type="project" value="UniProtKB-EC"/>
</dbReference>
<dbReference type="Pfam" id="PF00990">
    <property type="entry name" value="GGDEF"/>
    <property type="match status" value="1"/>
</dbReference>
<comment type="subcellular location">
    <subcellularLocation>
        <location evidence="2">Cell inner membrane</location>
    </subcellularLocation>
</comment>
<evidence type="ECO:0000313" key="7">
    <source>
        <dbReference type="Proteomes" id="UP000199467"/>
    </source>
</evidence>
<accession>A0A1G6KXM0</accession>
<sequence>MHSAPEALRAIPENRYAEQLRRGFRFLRFSQPLEQEYHQYISKVQARYQKIAVLLGLGIWMIFSLVDALRLDLWQRFPDYPAALWGLLLVRGSIIFTLCLLALLLLNGSRKHYGPQVVTVTLLSLVLGTTLTIIFYQNLSVPISNSVLLLMAITLFFPLGLSFRGNLLLAAASLPLVVAPGLWLLSETQHVDHLRLCFIFSLALLICAMGAYVRDHTQREQFLLLQLLDWQANHDPLTALHNRRSFTQHLDLVLRQGNRESAKVALLMLDIDHFKRFNDHYGHQAGDDALRRVGRLLQNFARRPMDMAVRLGGEEFALLLYGCDAEQLQTLGEALRSGLATLNIAHAASPTADHLTVSMGARLAMDGESSEELYRQVDDLLYQAKQAGRNHLTLG</sequence>
<evidence type="ECO:0000259" key="5">
    <source>
        <dbReference type="PROSITE" id="PS50887"/>
    </source>
</evidence>
<evidence type="ECO:0000256" key="4">
    <source>
        <dbReference type="ARBA" id="ARBA00034247"/>
    </source>
</evidence>
<evidence type="ECO:0000256" key="1">
    <source>
        <dbReference type="ARBA" id="ARBA00001946"/>
    </source>
</evidence>
<proteinExistence type="predicted"/>
<organism evidence="6 7">
    <name type="scientific">Ectopseudomonas chengduensis</name>
    <dbReference type="NCBI Taxonomy" id="489632"/>
    <lineage>
        <taxon>Bacteria</taxon>
        <taxon>Pseudomonadati</taxon>
        <taxon>Pseudomonadota</taxon>
        <taxon>Gammaproteobacteria</taxon>
        <taxon>Pseudomonadales</taxon>
        <taxon>Pseudomonadaceae</taxon>
        <taxon>Ectopseudomonas</taxon>
    </lineage>
</organism>
<dbReference type="GO" id="GO:0043709">
    <property type="term" value="P:cell adhesion involved in single-species biofilm formation"/>
    <property type="evidence" value="ECO:0007669"/>
    <property type="project" value="TreeGrafter"/>
</dbReference>
<dbReference type="GO" id="GO:1902201">
    <property type="term" value="P:negative regulation of bacterial-type flagellum-dependent cell motility"/>
    <property type="evidence" value="ECO:0007669"/>
    <property type="project" value="TreeGrafter"/>
</dbReference>
<evidence type="ECO:0000256" key="3">
    <source>
        <dbReference type="ARBA" id="ARBA00012528"/>
    </source>
</evidence>
<evidence type="ECO:0000256" key="2">
    <source>
        <dbReference type="ARBA" id="ARBA00004533"/>
    </source>
</evidence>
<dbReference type="NCBIfam" id="TIGR00254">
    <property type="entry name" value="GGDEF"/>
    <property type="match status" value="1"/>
</dbReference>
<dbReference type="PANTHER" id="PTHR45138">
    <property type="entry name" value="REGULATORY COMPONENTS OF SENSORY TRANSDUCTION SYSTEM"/>
    <property type="match status" value="1"/>
</dbReference>
<comment type="cofactor">
    <cofactor evidence="1">
        <name>Mg(2+)</name>
        <dbReference type="ChEBI" id="CHEBI:18420"/>
    </cofactor>
</comment>
<feature type="domain" description="GGDEF" evidence="5">
    <location>
        <begin position="262"/>
        <end position="395"/>
    </location>
</feature>
<dbReference type="EMBL" id="FMZQ01000002">
    <property type="protein sequence ID" value="SDC35832.1"/>
    <property type="molecule type" value="Genomic_DNA"/>
</dbReference>
<dbReference type="SMART" id="SM00267">
    <property type="entry name" value="GGDEF"/>
    <property type="match status" value="1"/>
</dbReference>
<dbReference type="GO" id="GO:0005886">
    <property type="term" value="C:plasma membrane"/>
    <property type="evidence" value="ECO:0007669"/>
    <property type="project" value="UniProtKB-SubCell"/>
</dbReference>
<dbReference type="Proteomes" id="UP000199467">
    <property type="component" value="Unassembled WGS sequence"/>
</dbReference>
<protein>
    <recommendedName>
        <fullName evidence="3">diguanylate cyclase</fullName>
        <ecNumber evidence="3">2.7.7.65</ecNumber>
    </recommendedName>
</protein>
<reference evidence="7" key="1">
    <citation type="submission" date="2016-10" db="EMBL/GenBank/DDBJ databases">
        <authorList>
            <person name="Varghese N."/>
            <person name="Submissions S."/>
        </authorList>
    </citation>
    <scope>NUCLEOTIDE SEQUENCE [LARGE SCALE GENOMIC DNA]</scope>
    <source>
        <strain evidence="7">DSM 26382</strain>
    </source>
</reference>
<dbReference type="InterPro" id="IPR043128">
    <property type="entry name" value="Rev_trsase/Diguanyl_cyclase"/>
</dbReference>